<evidence type="ECO:0000313" key="1">
    <source>
        <dbReference type="EMBL" id="HIQ23824.1"/>
    </source>
</evidence>
<sequence>MPAGSTWASVMAWWYSLRVSQHARERMEERRVSLDDVLEALEDPVQIVYDSEEDVYLALGSNDVAVVYAARGKVVEIVTVMRRREYEALVGRLQGRRYKVVY</sequence>
<dbReference type="Proteomes" id="UP000600071">
    <property type="component" value="Unassembled WGS sequence"/>
</dbReference>
<organism evidence="1 2">
    <name type="scientific">Pyrodictium delaneyi</name>
    <dbReference type="NCBI Taxonomy" id="1273541"/>
    <lineage>
        <taxon>Archaea</taxon>
        <taxon>Thermoproteota</taxon>
        <taxon>Thermoprotei</taxon>
        <taxon>Desulfurococcales</taxon>
        <taxon>Pyrodictiaceae</taxon>
        <taxon>Pyrodictium</taxon>
    </lineage>
</organism>
<reference evidence="1" key="1">
    <citation type="journal article" date="2020" name="ISME J.">
        <title>Gammaproteobacteria mediating utilization of methyl-, sulfur- and petroleum organic compounds in deep ocean hydrothermal plumes.</title>
        <authorList>
            <person name="Zhou Z."/>
            <person name="Liu Y."/>
            <person name="Pan J."/>
            <person name="Cron B.R."/>
            <person name="Toner B.M."/>
            <person name="Anantharaman K."/>
            <person name="Breier J.A."/>
            <person name="Dick G.J."/>
            <person name="Li M."/>
        </authorList>
    </citation>
    <scope>NUCLEOTIDE SEQUENCE</scope>
    <source>
        <strain evidence="1">SZUA-1523</strain>
    </source>
</reference>
<accession>A0A832ZU50</accession>
<dbReference type="AlphaFoldDB" id="A0A832ZU50"/>
<dbReference type="Pfam" id="PF14076">
    <property type="entry name" value="DUF4258"/>
    <property type="match status" value="1"/>
</dbReference>
<dbReference type="InterPro" id="IPR025354">
    <property type="entry name" value="DUF4258"/>
</dbReference>
<dbReference type="EMBL" id="DQVR01000045">
    <property type="protein sequence ID" value="HIQ23824.1"/>
    <property type="molecule type" value="Genomic_DNA"/>
</dbReference>
<name>A0A832ZU50_9CREN</name>
<gene>
    <name evidence="1" type="ORF">EYH50_02105</name>
</gene>
<evidence type="ECO:0000313" key="2">
    <source>
        <dbReference type="Proteomes" id="UP000600071"/>
    </source>
</evidence>
<comment type="caution">
    <text evidence="1">The sequence shown here is derived from an EMBL/GenBank/DDBJ whole genome shotgun (WGS) entry which is preliminary data.</text>
</comment>
<proteinExistence type="predicted"/>
<protein>
    <submittedName>
        <fullName evidence="1">DUF4258 domain-containing protein</fullName>
    </submittedName>
</protein>